<name>A0A829Z8W9_9FIRM</name>
<dbReference type="Proteomes" id="UP000490821">
    <property type="component" value="Unassembled WGS sequence"/>
</dbReference>
<evidence type="ECO:0000313" key="2">
    <source>
        <dbReference type="Proteomes" id="UP000490821"/>
    </source>
</evidence>
<accession>A0A829Z8W9</accession>
<dbReference type="EMBL" id="BLMI01000058">
    <property type="protein sequence ID" value="GFI40537.1"/>
    <property type="molecule type" value="Genomic_DNA"/>
</dbReference>
<dbReference type="AlphaFoldDB" id="A0A829Z8W9"/>
<evidence type="ECO:0000313" key="1">
    <source>
        <dbReference type="EMBL" id="GFI40537.1"/>
    </source>
</evidence>
<gene>
    <name evidence="1" type="ORF">IMSAGC017_00570</name>
</gene>
<organism evidence="1 2">
    <name type="scientific">Thomasclavelia cocleata</name>
    <dbReference type="NCBI Taxonomy" id="69824"/>
    <lineage>
        <taxon>Bacteria</taxon>
        <taxon>Bacillati</taxon>
        <taxon>Bacillota</taxon>
        <taxon>Erysipelotrichia</taxon>
        <taxon>Erysipelotrichales</taxon>
        <taxon>Coprobacillaceae</taxon>
        <taxon>Thomasclavelia</taxon>
    </lineage>
</organism>
<protein>
    <submittedName>
        <fullName evidence="1">Uncharacterized protein</fullName>
    </submittedName>
</protein>
<sequence>MYCPSCGKSANSVIVSIFPSNAAPLSRQSSATPHDELIPISLSNKYGPDNSFELTSNLVISNVTASPVLLINLTYRPSGKSVLSGSTSTQSI</sequence>
<reference evidence="1 2" key="1">
    <citation type="journal article" date="2020" name="Microbiome">
        <title>Single-cell genomics of uncultured bacteria reveals dietary fiber responders in the mouse gut microbiota.</title>
        <authorList>
            <person name="Chijiiwa R."/>
            <person name="Hosokawa M."/>
            <person name="Kogawa M."/>
            <person name="Nishikawa Y."/>
            <person name="Ide K."/>
            <person name="Sakanashi C."/>
            <person name="Takahashi K."/>
            <person name="Takeyama H."/>
        </authorList>
    </citation>
    <scope>NUCLEOTIDE SEQUENCE [LARGE SCALE GENOMIC DNA]</scope>
    <source>
        <strain evidence="1">IMSAGC_017</strain>
    </source>
</reference>
<comment type="caution">
    <text evidence="1">The sequence shown here is derived from an EMBL/GenBank/DDBJ whole genome shotgun (WGS) entry which is preliminary data.</text>
</comment>
<proteinExistence type="predicted"/>